<gene>
    <name evidence="1" type="ORF">pBPS129</name>
</gene>
<keyword evidence="1" id="KW-0614">Plasmid</keyword>
<geneLocation type="plasmid" evidence="1">
    <name>pBPSE01</name>
</geneLocation>
<evidence type="ECO:0000313" key="1">
    <source>
        <dbReference type="EMBL" id="AJL35012.1"/>
    </source>
</evidence>
<dbReference type="AlphaFoldDB" id="A0A0C5B1G0"/>
<reference evidence="1" key="1">
    <citation type="submission" date="2013-07" db="EMBL/GenBank/DDBJ databases">
        <title>Complete sequence of a native Burkholderia pseudomallei plasmid.</title>
        <authorList>
            <person name="Stone J.K."/>
            <person name="Bollig M.C."/>
            <person name="Gibbons H.S."/>
            <person name="Mayo M."/>
            <person name="Currie B.J."/>
            <person name="Keim P."/>
            <person name="Tuanyok A."/>
        </authorList>
    </citation>
    <scope>NUCLEOTIDE SEQUENCE</scope>
    <source>
        <strain evidence="1">MSHR1950</strain>
        <plasmid evidence="1">pBPSE01</plasmid>
    </source>
</reference>
<dbReference type="EMBL" id="KF418775">
    <property type="protein sequence ID" value="AJL35012.1"/>
    <property type="molecule type" value="Genomic_DNA"/>
</dbReference>
<protein>
    <submittedName>
        <fullName evidence="1">Uncharacterized protein</fullName>
    </submittedName>
</protein>
<organism evidence="1">
    <name type="scientific">Burkholderia pseudomallei</name>
    <name type="common">Pseudomonas pseudomallei</name>
    <dbReference type="NCBI Taxonomy" id="28450"/>
    <lineage>
        <taxon>Bacteria</taxon>
        <taxon>Pseudomonadati</taxon>
        <taxon>Pseudomonadota</taxon>
        <taxon>Betaproteobacteria</taxon>
        <taxon>Burkholderiales</taxon>
        <taxon>Burkholderiaceae</taxon>
        <taxon>Burkholderia</taxon>
        <taxon>pseudomallei group</taxon>
    </lineage>
</organism>
<accession>A0A0C5B1G0</accession>
<name>A0A0C5B1G0_BURPE</name>
<proteinExistence type="predicted"/>
<sequence>MPPHSRIACIRGAFGRFRAVILGFGLGRDRSQASLRLSSASIASEAVRAVLADAARAEACVTELEKLEDRYSTLETAHLPSVRARIERIGSRVRKARSHAKRARAHADTAVLIVLGHIEAHSDSASGDLKHHVDLAKQSCHLADELLEISLASEKRERSRITRRGRKLGSQR</sequence>